<comment type="catalytic activity">
    <reaction evidence="13">
        <text>a di-trans,poly-cis-dolichyl beta-D-mannosyl phosphate + L-threonyl-[protein] = 3-O-(alpha-D-mannosyl)-L-threonyl-[protein] + a di-trans,poly-cis-dolichyl phosphate + H(+)</text>
        <dbReference type="Rhea" id="RHEA:53396"/>
        <dbReference type="Rhea" id="RHEA-COMP:11060"/>
        <dbReference type="Rhea" id="RHEA-COMP:13547"/>
        <dbReference type="Rhea" id="RHEA-COMP:19498"/>
        <dbReference type="Rhea" id="RHEA-COMP:19501"/>
        <dbReference type="ChEBI" id="CHEBI:15378"/>
        <dbReference type="ChEBI" id="CHEBI:30013"/>
        <dbReference type="ChEBI" id="CHEBI:57683"/>
        <dbReference type="ChEBI" id="CHEBI:58211"/>
        <dbReference type="ChEBI" id="CHEBI:137323"/>
        <dbReference type="EC" id="2.4.1.109"/>
    </reaction>
</comment>
<dbReference type="Pfam" id="PF02815">
    <property type="entry name" value="MIR"/>
    <property type="match status" value="1"/>
</dbReference>
<dbReference type="GO" id="GO:0097584">
    <property type="term" value="C:dolichyl-phosphate-mannose-protein mannosyltransferase Pmt5p-Pmt2p dimer complex"/>
    <property type="evidence" value="ECO:0007669"/>
    <property type="project" value="EnsemblFungi"/>
</dbReference>
<evidence type="ECO:0000259" key="17">
    <source>
        <dbReference type="PROSITE" id="PS50919"/>
    </source>
</evidence>
<evidence type="ECO:0000256" key="13">
    <source>
        <dbReference type="ARBA" id="ARBA00045085"/>
    </source>
</evidence>
<evidence type="ECO:0000256" key="15">
    <source>
        <dbReference type="SAM" id="MobiDB-lite"/>
    </source>
</evidence>
<dbReference type="SMART" id="SM00472">
    <property type="entry name" value="MIR"/>
    <property type="match status" value="3"/>
</dbReference>
<feature type="transmembrane region" description="Helical" evidence="16">
    <location>
        <begin position="138"/>
        <end position="158"/>
    </location>
</feature>
<dbReference type="eggNOG" id="KOG3359">
    <property type="taxonomic scope" value="Eukaryota"/>
</dbReference>
<dbReference type="OrthoDB" id="292747at2759"/>
<keyword evidence="12" id="KW-0325">Glycoprotein</keyword>
<keyword evidence="8" id="KW-0677">Repeat</keyword>
<comment type="catalytic activity">
    <reaction evidence="14">
        <text>a di-trans,poly-cis-dolichyl beta-D-mannosyl phosphate + L-seryl-[protein] = 3-O-(alpha-D-mannosyl)-L-seryl-[protein] + a di-trans,poly-cis-dolichyl phosphate + H(+)</text>
        <dbReference type="Rhea" id="RHEA:17377"/>
        <dbReference type="Rhea" id="RHEA-COMP:9863"/>
        <dbReference type="Rhea" id="RHEA-COMP:13546"/>
        <dbReference type="Rhea" id="RHEA-COMP:19498"/>
        <dbReference type="Rhea" id="RHEA-COMP:19501"/>
        <dbReference type="ChEBI" id="CHEBI:15378"/>
        <dbReference type="ChEBI" id="CHEBI:29999"/>
        <dbReference type="ChEBI" id="CHEBI:57683"/>
        <dbReference type="ChEBI" id="CHEBI:58211"/>
        <dbReference type="ChEBI" id="CHEBI:137321"/>
        <dbReference type="EC" id="2.4.1.109"/>
    </reaction>
</comment>
<dbReference type="GeneID" id="11498439"/>
<proteinExistence type="inferred from homology"/>
<feature type="transmembrane region" description="Helical" evidence="16">
    <location>
        <begin position="165"/>
        <end position="183"/>
    </location>
</feature>
<evidence type="ECO:0000256" key="4">
    <source>
        <dbReference type="ARBA" id="ARBA00012839"/>
    </source>
</evidence>
<feature type="domain" description="MIR" evidence="17">
    <location>
        <begin position="461"/>
        <end position="517"/>
    </location>
</feature>
<evidence type="ECO:0000313" key="19">
    <source>
        <dbReference type="Proteomes" id="UP000000689"/>
    </source>
</evidence>
<dbReference type="GO" id="GO:0097585">
    <property type="term" value="C:dolichyl-phosphate-mannose-protein mannosyltransferase Pmt5p-Pmt3p dimer complex"/>
    <property type="evidence" value="ECO:0007669"/>
    <property type="project" value="EnsemblFungi"/>
</dbReference>
<sequence length="1047" mass="118358">MAVSKGTKEKNPDAVEEPIVQIPEVKSGPLRPYLNIEPSNHLVKSRTIQTFNEKVLVATLWIFTSIIRLHDLSWPNSVVFDEVVYGGFASKYLKGTFFLDVNPPLVKLLYAAIGYLSGFKGSFDFGRIGAAFSAATPYVLMRSLSALLGSFTVVVLYLTLRVSGVRIWVALATAICLAVENSYVTVSRFIMLDSPLVFFIALAVYFVQKSELYQAGSIKSYFLVFLSSISLGFAISSKWVAVGAFAWVGLMCLFRLWFMVGDLNRSVCSSFKIAAIKIATLLVVPFCMYVFVFYLHFQLANVDSSISQYFTQEFRTALINNTIPQDIPAEVGVGSRITLRHTGTNGGYLHSHSHYYETGSNQQQISLYPYEDGNNEWLVELYDKPLANVTEWKNLTSGMKIKLLHNTFCRVHTHDHKPPVSENSDWQKEVSCYGFENFEGDGNDDWIIEIDEDESVPGEAQQHIRALETKFRLKHAIMGCYLFSHETKLDKKGFNQQEVTCGYSGKDYLTTWYVESNENPLLPDETDRVSYQKPTFLDKFIETHKKILHVSGKIDNTHPYESSPFSWPLMPRGIDFWNEGHQDIYLLGNAVVWWSVTAFIALFLGNSALQLLRWQLGYELSQDPVVINFHLQVIQYLLGFILNFAPSLLFKGQLFLNNYLPAYYFGILALGHGLEMIVSYFFERRKSSGYVLIVVFVFMAVRFFSGHSSLVYGTRWTTDLCEQSKLLSDWDYDCSSFYSTYREYDAHPDGTYEGNPLISPSKTLAAPAPPTPIPGAPLTEIEKFDEVVDDGVVKKFIDQNGNEIPEEEARRLIAEQGGSFERVVNGQVKGEGEGQENIEENIQENAQKNIQENVQEHQQEHQQETLQGDVQENEEPVKEEEAQSVSFEPSFDNEESFPVNGGDKGSQDGVAGTVHNDDGGIQEQPETPPIENVHAAEQELEQDSDQNNDEAFEQILHEPIPKKFVDENGNELDPEVARKMVQEGGSFERLQEDEEEPFPTNTVDIESLIHDGKPKKFIDEFGNELSPEDAKRLVEEQGGIVEEFVLH</sequence>
<feature type="region of interest" description="Disordered" evidence="15">
    <location>
        <begin position="853"/>
        <end position="969"/>
    </location>
</feature>
<evidence type="ECO:0000256" key="5">
    <source>
        <dbReference type="ARBA" id="ARBA00022676"/>
    </source>
</evidence>
<feature type="transmembrane region" description="Helical" evidence="16">
    <location>
        <begin position="633"/>
        <end position="650"/>
    </location>
</feature>
<feature type="compositionally biased region" description="Acidic residues" evidence="15">
    <location>
        <begin position="938"/>
        <end position="952"/>
    </location>
</feature>
<dbReference type="Pfam" id="PF16192">
    <property type="entry name" value="PMT_4TMC"/>
    <property type="match status" value="1"/>
</dbReference>
<evidence type="ECO:0000256" key="16">
    <source>
        <dbReference type="SAM" id="Phobius"/>
    </source>
</evidence>
<comment type="subcellular location">
    <subcellularLocation>
        <location evidence="1">Endoplasmic reticulum membrane</location>
        <topology evidence="1">Multi-pass membrane protein</topology>
    </subcellularLocation>
</comment>
<feature type="compositionally biased region" description="Basic and acidic residues" evidence="15">
    <location>
        <begin position="955"/>
        <end position="966"/>
    </location>
</feature>
<feature type="transmembrane region" description="Helical" evidence="16">
    <location>
        <begin position="591"/>
        <end position="612"/>
    </location>
</feature>
<feature type="transmembrane region" description="Helical" evidence="16">
    <location>
        <begin position="278"/>
        <end position="297"/>
    </location>
</feature>
<keyword evidence="7 16" id="KW-0812">Transmembrane</keyword>
<dbReference type="InterPro" id="IPR016093">
    <property type="entry name" value="MIR_motif"/>
</dbReference>
<evidence type="ECO:0000256" key="3">
    <source>
        <dbReference type="ARBA" id="ARBA00007222"/>
    </source>
</evidence>
<dbReference type="AlphaFoldDB" id="G0W6E0"/>
<dbReference type="EMBL" id="HE580268">
    <property type="protein sequence ID" value="CCD23351.1"/>
    <property type="molecule type" value="Genomic_DNA"/>
</dbReference>
<evidence type="ECO:0000256" key="8">
    <source>
        <dbReference type="ARBA" id="ARBA00022737"/>
    </source>
</evidence>
<evidence type="ECO:0000256" key="14">
    <source>
        <dbReference type="ARBA" id="ARBA00045102"/>
    </source>
</evidence>
<dbReference type="EC" id="2.4.1.109" evidence="4"/>
<dbReference type="Gene3D" id="2.80.10.50">
    <property type="match status" value="1"/>
</dbReference>
<name>G0W6E0_NAUDC</name>
<evidence type="ECO:0000256" key="12">
    <source>
        <dbReference type="ARBA" id="ARBA00023180"/>
    </source>
</evidence>
<dbReference type="PROSITE" id="PS50919">
    <property type="entry name" value="MIR"/>
    <property type="match status" value="2"/>
</dbReference>
<keyword evidence="5" id="KW-0328">Glycosyltransferase</keyword>
<feature type="transmembrane region" description="Helical" evidence="16">
    <location>
        <begin position="662"/>
        <end position="682"/>
    </location>
</feature>
<dbReference type="OMA" id="WAPYILE"/>
<keyword evidence="11 16" id="KW-0472">Membrane</keyword>
<dbReference type="InterPro" id="IPR003342">
    <property type="entry name" value="ArnT-like_N"/>
</dbReference>
<comment type="pathway">
    <text evidence="2">Protein modification; protein glycosylation.</text>
</comment>
<evidence type="ECO:0000256" key="2">
    <source>
        <dbReference type="ARBA" id="ARBA00004922"/>
    </source>
</evidence>
<dbReference type="SUPFAM" id="SSF82109">
    <property type="entry name" value="MIR domain"/>
    <property type="match status" value="1"/>
</dbReference>
<evidence type="ECO:0000256" key="1">
    <source>
        <dbReference type="ARBA" id="ARBA00004477"/>
    </source>
</evidence>
<evidence type="ECO:0000256" key="11">
    <source>
        <dbReference type="ARBA" id="ARBA00023136"/>
    </source>
</evidence>
<keyword evidence="10 16" id="KW-1133">Transmembrane helix</keyword>
<feature type="transmembrane region" description="Helical" evidence="16">
    <location>
        <begin position="189"/>
        <end position="206"/>
    </location>
</feature>
<dbReference type="KEGG" id="ndi:NDAI_0B03160"/>
<keyword evidence="9" id="KW-0256">Endoplasmic reticulum</keyword>
<feature type="domain" description="MIR" evidence="17">
    <location>
        <begin position="328"/>
        <end position="382"/>
    </location>
</feature>
<evidence type="ECO:0000256" key="6">
    <source>
        <dbReference type="ARBA" id="ARBA00022679"/>
    </source>
</evidence>
<dbReference type="Proteomes" id="UP000000689">
    <property type="component" value="Chromosome 2"/>
</dbReference>
<dbReference type="InterPro" id="IPR036300">
    <property type="entry name" value="MIR_dom_sf"/>
</dbReference>
<keyword evidence="19" id="KW-1185">Reference proteome</keyword>
<dbReference type="RefSeq" id="XP_003668594.1">
    <property type="nucleotide sequence ID" value="XM_003668546.1"/>
</dbReference>
<feature type="transmembrane region" description="Helical" evidence="16">
    <location>
        <begin position="689"/>
        <end position="705"/>
    </location>
</feature>
<protein>
    <recommendedName>
        <fullName evidence="4">dolichyl-phosphate-mannose--protein mannosyltransferase</fullName>
        <ecNumber evidence="4">2.4.1.109</ecNumber>
    </recommendedName>
</protein>
<comment type="similarity">
    <text evidence="3">Belongs to the glycosyltransferase 39 family.</text>
</comment>
<evidence type="ECO:0000256" key="7">
    <source>
        <dbReference type="ARBA" id="ARBA00022692"/>
    </source>
</evidence>
<gene>
    <name evidence="18" type="primary">NDAI0B03160</name>
    <name evidence="18" type="ordered locus">NDAI_0B03160</name>
</gene>
<dbReference type="InterPro" id="IPR027005">
    <property type="entry name" value="PMT-like"/>
</dbReference>
<dbReference type="Pfam" id="PF02366">
    <property type="entry name" value="PMT"/>
    <property type="match status" value="1"/>
</dbReference>
<feature type="compositionally biased region" description="Basic and acidic residues" evidence="15">
    <location>
        <begin position="854"/>
        <end position="863"/>
    </location>
</feature>
<feature type="transmembrane region" description="Helical" evidence="16">
    <location>
        <begin position="241"/>
        <end position="258"/>
    </location>
</feature>
<dbReference type="PANTHER" id="PTHR10050:SF50">
    <property type="entry name" value="DOLICHYL-PHOSPHATE-MANNOSE--PROTEIN MANNOSYLTRANSFERASE 1-RELATED"/>
    <property type="match status" value="1"/>
</dbReference>
<feature type="transmembrane region" description="Helical" evidence="16">
    <location>
        <begin position="218"/>
        <end position="235"/>
    </location>
</feature>
<evidence type="ECO:0000256" key="9">
    <source>
        <dbReference type="ARBA" id="ARBA00022824"/>
    </source>
</evidence>
<keyword evidence="6" id="KW-0808">Transferase</keyword>
<dbReference type="InterPro" id="IPR032421">
    <property type="entry name" value="PMT_4TMC"/>
</dbReference>
<organism evidence="18 19">
    <name type="scientific">Naumovozyma dairenensis (strain ATCC 10597 / BCRC 20456 / CBS 421 / NBRC 0211 / NRRL Y-12639)</name>
    <name type="common">Saccharomyces dairenensis</name>
    <dbReference type="NCBI Taxonomy" id="1071378"/>
    <lineage>
        <taxon>Eukaryota</taxon>
        <taxon>Fungi</taxon>
        <taxon>Dikarya</taxon>
        <taxon>Ascomycota</taxon>
        <taxon>Saccharomycotina</taxon>
        <taxon>Saccharomycetes</taxon>
        <taxon>Saccharomycetales</taxon>
        <taxon>Saccharomycetaceae</taxon>
        <taxon>Naumovozyma</taxon>
    </lineage>
</organism>
<reference evidence="18 19" key="1">
    <citation type="journal article" date="2011" name="Proc. Natl. Acad. Sci. U.S.A.">
        <title>Evolutionary erosion of yeast sex chromosomes by mating-type switching accidents.</title>
        <authorList>
            <person name="Gordon J.L."/>
            <person name="Armisen D."/>
            <person name="Proux-Wera E."/>
            <person name="Oheigeartaigh S.S."/>
            <person name="Byrne K.P."/>
            <person name="Wolfe K.H."/>
        </authorList>
    </citation>
    <scope>NUCLEOTIDE SEQUENCE [LARGE SCALE GENOMIC DNA]</scope>
    <source>
        <strain evidence="19">ATCC 10597 / BCRC 20456 / CBS 421 / NBRC 0211 / NRRL Y-12639</strain>
    </source>
</reference>
<dbReference type="UniPathway" id="UPA00378"/>
<dbReference type="STRING" id="1071378.G0W6E0"/>
<feature type="transmembrane region" description="Helical" evidence="16">
    <location>
        <begin position="97"/>
        <end position="118"/>
    </location>
</feature>
<dbReference type="GO" id="GO:0004169">
    <property type="term" value="F:dolichyl-phosphate-mannose-protein mannosyltransferase activity"/>
    <property type="evidence" value="ECO:0007669"/>
    <property type="project" value="UniProtKB-EC"/>
</dbReference>
<accession>G0W6E0</accession>
<dbReference type="PANTHER" id="PTHR10050">
    <property type="entry name" value="DOLICHYL-PHOSPHATE-MANNOSE--PROTEIN MANNOSYLTRANSFERASE"/>
    <property type="match status" value="1"/>
</dbReference>
<evidence type="ECO:0000313" key="18">
    <source>
        <dbReference type="EMBL" id="CCD23351.1"/>
    </source>
</evidence>
<dbReference type="HOGENOM" id="CLU_008438_2_0_1"/>
<evidence type="ECO:0000256" key="10">
    <source>
        <dbReference type="ARBA" id="ARBA00022989"/>
    </source>
</evidence>
<dbReference type="CDD" id="cd23283">
    <property type="entry name" value="beta-trefoil_MIR_PMT1-like"/>
    <property type="match status" value="1"/>
</dbReference>